<dbReference type="InterPro" id="IPR044730">
    <property type="entry name" value="RNase_H-like_dom_plant"/>
</dbReference>
<sequence>MASSSYSVNELEDLYANIEIEGEDDVANVFEFEESETEVTNTELCIVGRFLTARAIDYDVMRHMMASLWQPGKGMYVKQLESNRFLFQFYHEIDLNRVIEGSPWTFNRIQFIFSKLKPTDDPRIVPLNNLDIWVQVHGLQYGFKSENVLRRAGNYIGTFVESDPKNFRGIWRDYMRVRVTLNVTVPLKRRMKLRRTNGDEGFWANFKYEFLPTFCFICGILGHAEKFCPKRFDSPADQLAQPYGIWMKAQPRRRHHLIGSQWLRNGDDDDMENTGGSSLGVNRQQSTINAPLIQETNATNQGALNQRINSGKSKGVIATGIMQPLYGNIPISPCELPSDILEEELADNVIVDSKRRRTRLERESAIIDLVQDEPTGRNNNGISNEVMEEDTTTDAVQGADSQLGSKNELLVGSGLYSVDSRGHSGGVAMLWRNKLEAQLLRFSANFIDIQIDSPNSTSWRLTGLYGEPNREQRHLTWNLIRNLQHLSTLPWCIIGDLNNVTSHNDKRGGNNYPQRLIDGFNQTLSDCSLIDLDIVGYPFTWERGRGNPNWIEVRLDRALVSHSWTNLFITAQLFNLEITASDHCPILLQPTVQHVFVPAHHFRFENAWLREPLCFQVVKQVWEAHVDCNILERLRICGEHLSVWGRDYTGNFKQRISKCKAEIKRWKRGRDTESVKKFNDAQKLLSEIMNQREVFWRQRSKQLWLREGDQNSKFFHAKATSRRKNNAIHSLQNDSGAWVNWDNGLDSLIADYFQNLFVSSNSDFNDVVLSIVPSITTAENESLLAPITDEEVKKALFQMHPDKSPGPDVLIPKKKQPCTMSDLRPISLCNVLYKVISKVLANRLKIVLHHIISEQQSAFIPGRLISDNIMIAFEVMHYLKRKRKGKEGCMALKLDLSKAYDRVEWDFVRAMMIRMGFANYFVDLILQTLTSVEYSVVHSGKTIGPIIPHRGIRQGDPLSSYLFLICAEGLSSLIRKFERLGHIKGCKVANGAPIISHMLFADDSYIYCRATEREASNVIRLLQLFELASGQQVNFGKSSIFFSSNTTDGVKQRICSLLRMEIAPENSTYLGLPCTMGRNKNAILGFLREKMQKRIQSWEGRFLSKAGREILLKTVAQALPSYAMSVFLLPVDTCSSLEGMMSKYWWNTSNQNSRGMEAWVFVVFAITICPYLANKAGTFSPMSNPFNPSFIWKSIFESQDLVKVGARIRIGSGSSTAVLNTPWLPYDPQPCITSSHPSLEACTVNQLMKINQREWDNEVISDIFNLRDAQIILQIPLSNQAHEDVWYWSKEATGFYSVKSAYKHIQDSKGNWANDEGTTFWKKYWKIKVPPKVLHFAWRALTDCLATRVQLQIKHVPVATTCVFCNDAAETTLHLFVECPFSKSCWNRSAVSLPNSDYTSFFDWFSAIWSRHGGSFIEEILMVSWSIWKARNDIIWNNRTSSAAAIVVTAHQTLNQWKFAQSCRFEPIHLNSNCYGSNDSWTKPENGMLKVNVDGATFDTSNSYGTGLIARNSTGTVILASSTFSNGFSNAPFAEIISIKEALSWIKDSNLSNAVIESDCLTAVQALQSQVDMPSIKEKESNFVVIKSFIQDEERNQKHPVDKKMLEICRRPLERCFGVGNGGDELLWHMGLKPYASGDYSIAVVQANSSLEDQGQVFTSPSATYVGIYDGHGGPEASRFITNHLFPYLQKFSSEQGGLSVDVIKKAFDATEEEFLHLVRQSWPARPQIASVGSCCLVGAISDDVLYVANLGDSRAVLGRRGFDGQSSNGTVVAERLSTDHNVAVEEVRREVKDLHPDDSHIVVYTRGVWRIKGIIQVSRSIGDVYLKKPEFNRDLFQQCGIPIPLKRAVMTAEPSIIVRKLKPQDMFLIFASDATLNGSRLKDPFDCTTVPMDIFSLNADEEDSSLHHPNN</sequence>
<evidence type="ECO:0000256" key="2">
    <source>
        <dbReference type="ARBA" id="ARBA00001946"/>
    </source>
</evidence>
<evidence type="ECO:0000313" key="12">
    <source>
        <dbReference type="EnsemblPlants" id="cds.evm.model.04.1773"/>
    </source>
</evidence>
<evidence type="ECO:0000256" key="1">
    <source>
        <dbReference type="ARBA" id="ARBA00001936"/>
    </source>
</evidence>
<feature type="domain" description="Reverse transcriptase" evidence="10">
    <location>
        <begin position="792"/>
        <end position="1074"/>
    </location>
</feature>
<dbReference type="Pfam" id="PF14392">
    <property type="entry name" value="zf-CCHC_4"/>
    <property type="match status" value="1"/>
</dbReference>
<protein>
    <recommendedName>
        <fullName evidence="3">protein-serine/threonine phosphatase</fullName>
        <ecNumber evidence="3">3.1.3.16</ecNumber>
    </recommendedName>
</protein>
<dbReference type="PROSITE" id="PS01032">
    <property type="entry name" value="PPM_1"/>
    <property type="match status" value="1"/>
</dbReference>
<dbReference type="SUPFAM" id="SSF56219">
    <property type="entry name" value="DNase I-like"/>
    <property type="match status" value="1"/>
</dbReference>
<evidence type="ECO:0000256" key="8">
    <source>
        <dbReference type="ARBA" id="ARBA00023211"/>
    </source>
</evidence>
<keyword evidence="5 9" id="KW-0378">Hydrolase</keyword>
<dbReference type="InterPro" id="IPR000222">
    <property type="entry name" value="PP2C_BS"/>
</dbReference>
<dbReference type="CDD" id="cd06222">
    <property type="entry name" value="RNase_H_like"/>
    <property type="match status" value="1"/>
</dbReference>
<comment type="similarity">
    <text evidence="9">Belongs to the PP2C family.</text>
</comment>
<dbReference type="CDD" id="cd00143">
    <property type="entry name" value="PP2Cc"/>
    <property type="match status" value="1"/>
</dbReference>
<keyword evidence="6" id="KW-0460">Magnesium</keyword>
<keyword evidence="7 9" id="KW-0904">Protein phosphatase</keyword>
<dbReference type="Pfam" id="PF13966">
    <property type="entry name" value="zf-RVT"/>
    <property type="match status" value="1"/>
</dbReference>
<dbReference type="GO" id="GO:0004722">
    <property type="term" value="F:protein serine/threonine phosphatase activity"/>
    <property type="evidence" value="ECO:0007669"/>
    <property type="project" value="UniProtKB-EC"/>
</dbReference>
<dbReference type="InterPro" id="IPR043502">
    <property type="entry name" value="DNA/RNA_pol_sf"/>
</dbReference>
<accession>A0A803PEH9</accession>
<organism evidence="12 13">
    <name type="scientific">Cannabis sativa</name>
    <name type="common">Hemp</name>
    <name type="synonym">Marijuana</name>
    <dbReference type="NCBI Taxonomy" id="3483"/>
    <lineage>
        <taxon>Eukaryota</taxon>
        <taxon>Viridiplantae</taxon>
        <taxon>Streptophyta</taxon>
        <taxon>Embryophyta</taxon>
        <taxon>Tracheophyta</taxon>
        <taxon>Spermatophyta</taxon>
        <taxon>Magnoliopsida</taxon>
        <taxon>eudicotyledons</taxon>
        <taxon>Gunneridae</taxon>
        <taxon>Pentapetalae</taxon>
        <taxon>rosids</taxon>
        <taxon>fabids</taxon>
        <taxon>Rosales</taxon>
        <taxon>Cannabaceae</taxon>
        <taxon>Cannabis</taxon>
    </lineage>
</organism>
<dbReference type="Pfam" id="PF14111">
    <property type="entry name" value="DUF4283"/>
    <property type="match status" value="1"/>
</dbReference>
<keyword evidence="13" id="KW-1185">Reference proteome</keyword>
<dbReference type="Pfam" id="PF00481">
    <property type="entry name" value="PP2C"/>
    <property type="match status" value="1"/>
</dbReference>
<reference evidence="12" key="2">
    <citation type="submission" date="2021-03" db="UniProtKB">
        <authorList>
            <consortium name="EnsemblPlants"/>
        </authorList>
    </citation>
    <scope>IDENTIFICATION</scope>
</reference>
<dbReference type="Gene3D" id="3.60.40.10">
    <property type="entry name" value="PPM-type phosphatase domain"/>
    <property type="match status" value="1"/>
</dbReference>
<evidence type="ECO:0000256" key="5">
    <source>
        <dbReference type="ARBA" id="ARBA00022801"/>
    </source>
</evidence>
<name>A0A803PEH9_CANSA</name>
<dbReference type="InterPro" id="IPR001932">
    <property type="entry name" value="PPM-type_phosphatase-like_dom"/>
</dbReference>
<dbReference type="EMBL" id="UZAU01000400">
    <property type="status" value="NOT_ANNOTATED_CDS"/>
    <property type="molecule type" value="Genomic_DNA"/>
</dbReference>
<evidence type="ECO:0000256" key="7">
    <source>
        <dbReference type="ARBA" id="ARBA00022912"/>
    </source>
</evidence>
<dbReference type="Gramene" id="evm.model.04.1773">
    <property type="protein sequence ID" value="cds.evm.model.04.1773"/>
    <property type="gene ID" value="evm.TU.04.1773"/>
</dbReference>
<keyword evidence="4" id="KW-0479">Metal-binding</keyword>
<dbReference type="InterPro" id="IPR036691">
    <property type="entry name" value="Endo/exonu/phosph_ase_sf"/>
</dbReference>
<evidence type="ECO:0000256" key="4">
    <source>
        <dbReference type="ARBA" id="ARBA00022723"/>
    </source>
</evidence>
<dbReference type="PANTHER" id="PTHR33116">
    <property type="entry name" value="REVERSE TRANSCRIPTASE ZINC-BINDING DOMAIN-CONTAINING PROTEIN-RELATED-RELATED"/>
    <property type="match status" value="1"/>
</dbReference>
<dbReference type="InterPro" id="IPR000477">
    <property type="entry name" value="RT_dom"/>
</dbReference>
<evidence type="ECO:0000259" key="10">
    <source>
        <dbReference type="PROSITE" id="PS50878"/>
    </source>
</evidence>
<dbReference type="Gene3D" id="3.60.10.10">
    <property type="entry name" value="Endonuclease/exonuclease/phosphatase"/>
    <property type="match status" value="1"/>
</dbReference>
<reference evidence="12" key="1">
    <citation type="submission" date="2018-11" db="EMBL/GenBank/DDBJ databases">
        <authorList>
            <person name="Grassa J C."/>
        </authorList>
    </citation>
    <scope>NUCLEOTIDE SEQUENCE [LARGE SCALE GENOMIC DNA]</scope>
</reference>
<dbReference type="InterPro" id="IPR002156">
    <property type="entry name" value="RNaseH_domain"/>
</dbReference>
<dbReference type="SUPFAM" id="SSF53098">
    <property type="entry name" value="Ribonuclease H-like"/>
    <property type="match status" value="1"/>
</dbReference>
<dbReference type="GO" id="GO:0003676">
    <property type="term" value="F:nucleic acid binding"/>
    <property type="evidence" value="ECO:0007669"/>
    <property type="project" value="InterPro"/>
</dbReference>
<dbReference type="GO" id="GO:0046872">
    <property type="term" value="F:metal ion binding"/>
    <property type="evidence" value="ECO:0007669"/>
    <property type="project" value="UniProtKB-KW"/>
</dbReference>
<feature type="domain" description="PPM-type phosphatase" evidence="11">
    <location>
        <begin position="1639"/>
        <end position="1912"/>
    </location>
</feature>
<dbReference type="EnsemblPlants" id="evm.model.04.1773">
    <property type="protein sequence ID" value="cds.evm.model.04.1773"/>
    <property type="gene ID" value="evm.TU.04.1773"/>
</dbReference>
<proteinExistence type="inferred from homology"/>
<dbReference type="PROSITE" id="PS50878">
    <property type="entry name" value="RT_POL"/>
    <property type="match status" value="1"/>
</dbReference>
<dbReference type="EC" id="3.1.3.16" evidence="3"/>
<dbReference type="CDD" id="cd01650">
    <property type="entry name" value="RT_nLTR_like"/>
    <property type="match status" value="1"/>
</dbReference>
<dbReference type="InterPro" id="IPR005135">
    <property type="entry name" value="Endo/exonuclease/phosphatase"/>
</dbReference>
<evidence type="ECO:0000313" key="13">
    <source>
        <dbReference type="Proteomes" id="UP000596661"/>
    </source>
</evidence>
<evidence type="ECO:0000256" key="9">
    <source>
        <dbReference type="RuleBase" id="RU003465"/>
    </source>
</evidence>
<comment type="cofactor">
    <cofactor evidence="2">
        <name>Mg(2+)</name>
        <dbReference type="ChEBI" id="CHEBI:18420"/>
    </cofactor>
</comment>
<keyword evidence="8" id="KW-0464">Manganese</keyword>
<dbReference type="InterPro" id="IPR012337">
    <property type="entry name" value="RNaseH-like_sf"/>
</dbReference>
<evidence type="ECO:0000256" key="3">
    <source>
        <dbReference type="ARBA" id="ARBA00013081"/>
    </source>
</evidence>
<dbReference type="SMART" id="SM00332">
    <property type="entry name" value="PP2Cc"/>
    <property type="match status" value="1"/>
</dbReference>
<dbReference type="SUPFAM" id="SSF56672">
    <property type="entry name" value="DNA/RNA polymerases"/>
    <property type="match status" value="1"/>
</dbReference>
<evidence type="ECO:0000259" key="11">
    <source>
        <dbReference type="PROSITE" id="PS51746"/>
    </source>
</evidence>
<evidence type="ECO:0000256" key="6">
    <source>
        <dbReference type="ARBA" id="ARBA00022842"/>
    </source>
</evidence>
<dbReference type="GO" id="GO:0004523">
    <property type="term" value="F:RNA-DNA hybrid ribonuclease activity"/>
    <property type="evidence" value="ECO:0007669"/>
    <property type="project" value="InterPro"/>
</dbReference>
<dbReference type="InterPro" id="IPR025836">
    <property type="entry name" value="Zn_knuckle_CX2CX4HX4C"/>
</dbReference>
<dbReference type="Pfam" id="PF03372">
    <property type="entry name" value="Exo_endo_phos"/>
    <property type="match status" value="1"/>
</dbReference>
<dbReference type="InterPro" id="IPR026960">
    <property type="entry name" value="RVT-Znf"/>
</dbReference>
<dbReference type="Gene3D" id="3.30.420.10">
    <property type="entry name" value="Ribonuclease H-like superfamily/Ribonuclease H"/>
    <property type="match status" value="1"/>
</dbReference>
<dbReference type="Pfam" id="PF13456">
    <property type="entry name" value="RVT_3"/>
    <property type="match status" value="1"/>
</dbReference>
<dbReference type="Proteomes" id="UP000596661">
    <property type="component" value="Chromosome 4"/>
</dbReference>
<dbReference type="PANTHER" id="PTHR33116:SF86">
    <property type="entry name" value="REVERSE TRANSCRIPTASE DOMAIN-CONTAINING PROTEIN"/>
    <property type="match status" value="1"/>
</dbReference>
<dbReference type="InterPro" id="IPR025558">
    <property type="entry name" value="DUF4283"/>
</dbReference>
<dbReference type="InterPro" id="IPR036397">
    <property type="entry name" value="RNaseH_sf"/>
</dbReference>
<comment type="cofactor">
    <cofactor evidence="1">
        <name>Mn(2+)</name>
        <dbReference type="ChEBI" id="CHEBI:29035"/>
    </cofactor>
</comment>
<dbReference type="SUPFAM" id="SSF81606">
    <property type="entry name" value="PP2C-like"/>
    <property type="match status" value="1"/>
</dbReference>
<dbReference type="Pfam" id="PF00078">
    <property type="entry name" value="RVT_1"/>
    <property type="match status" value="1"/>
</dbReference>
<dbReference type="PROSITE" id="PS51746">
    <property type="entry name" value="PPM_2"/>
    <property type="match status" value="1"/>
</dbReference>
<dbReference type="InterPro" id="IPR036457">
    <property type="entry name" value="PPM-type-like_dom_sf"/>
</dbReference>